<dbReference type="PANTHER" id="PTHR48111:SF40">
    <property type="entry name" value="PHOSPHATE REGULON TRANSCRIPTIONAL REGULATORY PROTEIN PHOB"/>
    <property type="match status" value="1"/>
</dbReference>
<dbReference type="EMBL" id="VSSQ01131876">
    <property type="protein sequence ID" value="MPN58747.1"/>
    <property type="molecule type" value="Genomic_DNA"/>
</dbReference>
<dbReference type="FunFam" id="1.10.10.10:FF:000018">
    <property type="entry name" value="DNA-binding response regulator ResD"/>
    <property type="match status" value="1"/>
</dbReference>
<evidence type="ECO:0000256" key="1">
    <source>
        <dbReference type="ARBA" id="ARBA00022553"/>
    </source>
</evidence>
<dbReference type="InterPro" id="IPR016032">
    <property type="entry name" value="Sig_transdc_resp-reg_C-effctor"/>
</dbReference>
<dbReference type="SMART" id="SM00862">
    <property type="entry name" value="Trans_reg_C"/>
    <property type="match status" value="1"/>
</dbReference>
<dbReference type="GO" id="GO:0000156">
    <property type="term" value="F:phosphorelay response regulator activity"/>
    <property type="evidence" value="ECO:0007669"/>
    <property type="project" value="TreeGrafter"/>
</dbReference>
<keyword evidence="1" id="KW-0597">Phosphoprotein</keyword>
<dbReference type="InterPro" id="IPR001867">
    <property type="entry name" value="OmpR/PhoB-type_DNA-bd"/>
</dbReference>
<gene>
    <name evidence="5" type="primary">mtrA_5</name>
    <name evidence="5" type="ORF">SDC9_206460</name>
</gene>
<dbReference type="GO" id="GO:0000976">
    <property type="term" value="F:transcription cis-regulatory region binding"/>
    <property type="evidence" value="ECO:0007669"/>
    <property type="project" value="TreeGrafter"/>
</dbReference>
<organism evidence="5">
    <name type="scientific">bioreactor metagenome</name>
    <dbReference type="NCBI Taxonomy" id="1076179"/>
    <lineage>
        <taxon>unclassified sequences</taxon>
        <taxon>metagenomes</taxon>
        <taxon>ecological metagenomes</taxon>
    </lineage>
</organism>
<dbReference type="Gene3D" id="1.10.10.10">
    <property type="entry name" value="Winged helix-like DNA-binding domain superfamily/Winged helix DNA-binding domain"/>
    <property type="match status" value="1"/>
</dbReference>
<protein>
    <submittedName>
        <fullName evidence="5">DNA-binding response regulator MtrA</fullName>
    </submittedName>
</protein>
<dbReference type="AlphaFoldDB" id="A0A645J5T2"/>
<evidence type="ECO:0000256" key="3">
    <source>
        <dbReference type="ARBA" id="ARBA00023125"/>
    </source>
</evidence>
<comment type="caution">
    <text evidence="5">The sequence shown here is derived from an EMBL/GenBank/DDBJ whole genome shotgun (WGS) entry which is preliminary data.</text>
</comment>
<name>A0A645J5T2_9ZZZZ</name>
<dbReference type="GO" id="GO:0006355">
    <property type="term" value="P:regulation of DNA-templated transcription"/>
    <property type="evidence" value="ECO:0007669"/>
    <property type="project" value="InterPro"/>
</dbReference>
<evidence type="ECO:0000313" key="5">
    <source>
        <dbReference type="EMBL" id="MPN58747.1"/>
    </source>
</evidence>
<dbReference type="GO" id="GO:0005829">
    <property type="term" value="C:cytosol"/>
    <property type="evidence" value="ECO:0007669"/>
    <property type="project" value="TreeGrafter"/>
</dbReference>
<proteinExistence type="predicted"/>
<evidence type="ECO:0000256" key="2">
    <source>
        <dbReference type="ARBA" id="ARBA00023012"/>
    </source>
</evidence>
<dbReference type="Pfam" id="PF00486">
    <property type="entry name" value="Trans_reg_C"/>
    <property type="match status" value="1"/>
</dbReference>
<dbReference type="CDD" id="cd00383">
    <property type="entry name" value="trans_reg_C"/>
    <property type="match status" value="1"/>
</dbReference>
<dbReference type="InterPro" id="IPR036388">
    <property type="entry name" value="WH-like_DNA-bd_sf"/>
</dbReference>
<keyword evidence="2" id="KW-0902">Two-component regulatory system</keyword>
<dbReference type="GO" id="GO:0032993">
    <property type="term" value="C:protein-DNA complex"/>
    <property type="evidence" value="ECO:0007669"/>
    <property type="project" value="TreeGrafter"/>
</dbReference>
<dbReference type="InterPro" id="IPR039420">
    <property type="entry name" value="WalR-like"/>
</dbReference>
<evidence type="ECO:0000259" key="4">
    <source>
        <dbReference type="PROSITE" id="PS51755"/>
    </source>
</evidence>
<dbReference type="PROSITE" id="PS51755">
    <property type="entry name" value="OMPR_PHOB"/>
    <property type="match status" value="1"/>
</dbReference>
<keyword evidence="3 5" id="KW-0238">DNA-binding</keyword>
<sequence>MPKEEEEILLIVGDLTLDTQKLALYKKGEEVIVTPTEYKILALLMKTPGKVYTKLQICEAINGDYIESDNNTIMVHISRLREKVEDDSKNPKYVKTVRGIGYKIGKK</sequence>
<dbReference type="PANTHER" id="PTHR48111">
    <property type="entry name" value="REGULATOR OF RPOS"/>
    <property type="match status" value="1"/>
</dbReference>
<feature type="domain" description="OmpR/PhoB-type" evidence="4">
    <location>
        <begin position="7"/>
        <end position="106"/>
    </location>
</feature>
<reference evidence="5" key="1">
    <citation type="submission" date="2019-08" db="EMBL/GenBank/DDBJ databases">
        <authorList>
            <person name="Kucharzyk K."/>
            <person name="Murdoch R.W."/>
            <person name="Higgins S."/>
            <person name="Loffler F."/>
        </authorList>
    </citation>
    <scope>NUCLEOTIDE SEQUENCE</scope>
</reference>
<accession>A0A645J5T2</accession>
<dbReference type="SUPFAM" id="SSF46894">
    <property type="entry name" value="C-terminal effector domain of the bipartite response regulators"/>
    <property type="match status" value="1"/>
</dbReference>